<evidence type="ECO:0000313" key="2">
    <source>
        <dbReference type="Proteomes" id="UP000255125"/>
    </source>
</evidence>
<dbReference type="NCBIfam" id="TIGR03067">
    <property type="entry name" value="Planc_TIGR03067"/>
    <property type="match status" value="1"/>
</dbReference>
<gene>
    <name evidence="1" type="ORF">NCTC10392_02866</name>
</gene>
<reference evidence="1 2" key="1">
    <citation type="submission" date="2018-06" db="EMBL/GenBank/DDBJ databases">
        <authorList>
            <consortium name="Pathogen Informatics"/>
            <person name="Doyle S."/>
        </authorList>
    </citation>
    <scope>NUCLEOTIDE SEQUENCE [LARGE SCALE GENOMIC DNA]</scope>
    <source>
        <strain evidence="1 2">NCTC10392</strain>
    </source>
</reference>
<evidence type="ECO:0000313" key="1">
    <source>
        <dbReference type="EMBL" id="SUD30940.1"/>
    </source>
</evidence>
<dbReference type="Proteomes" id="UP000255125">
    <property type="component" value="Unassembled WGS sequence"/>
</dbReference>
<proteinExistence type="predicted"/>
<dbReference type="AlphaFoldDB" id="A0A379IDL8"/>
<dbReference type="EMBL" id="UGUS01000002">
    <property type="protein sequence ID" value="SUD30940.1"/>
    <property type="molecule type" value="Genomic_DNA"/>
</dbReference>
<dbReference type="OrthoDB" id="8448907at2"/>
<accession>A0A379IDL8</accession>
<organism evidence="1 2">
    <name type="scientific">Pseudomonas fluorescens</name>
    <dbReference type="NCBI Taxonomy" id="294"/>
    <lineage>
        <taxon>Bacteria</taxon>
        <taxon>Pseudomonadati</taxon>
        <taxon>Pseudomonadota</taxon>
        <taxon>Gammaproteobacteria</taxon>
        <taxon>Pseudomonadales</taxon>
        <taxon>Pseudomonadaceae</taxon>
        <taxon>Pseudomonas</taxon>
    </lineage>
</organism>
<name>A0A379IDL8_PSEFL</name>
<sequence>MPSPYSRGTPCPNEQDSQALQGTWEQIALEDSGIANPPDEHSAPGALTTIEGDQFQVMTLEGEVLLKGRFTLDASTTPKSITWIDAIGADAGKSLPASYTLDDKYFVFIAADEGMPRPTHFNTTPGQTMRTFVRRS</sequence>
<dbReference type="InterPro" id="IPR017504">
    <property type="entry name" value="CHP03067_Planctomycetes"/>
</dbReference>
<protein>
    <submittedName>
        <fullName evidence="1">Planctomycetes uncharacterized domain</fullName>
    </submittedName>
</protein>
<dbReference type="RefSeq" id="WP_051903008.1">
    <property type="nucleotide sequence ID" value="NZ_CP008896.1"/>
</dbReference>